<gene>
    <name evidence="12" type="ORF">C8D98_1016</name>
</gene>
<keyword evidence="7 10" id="KW-0949">S-adenosyl-L-methionine</keyword>
<dbReference type="InterPro" id="IPR029026">
    <property type="entry name" value="tRNA_m1G_MTases_N"/>
</dbReference>
<dbReference type="InterPro" id="IPR006700">
    <property type="entry name" value="RsmE"/>
</dbReference>
<organism evidence="12 13">
    <name type="scientific">Seleniivibrio woodruffii</name>
    <dbReference type="NCBI Taxonomy" id="1078050"/>
    <lineage>
        <taxon>Bacteria</taxon>
        <taxon>Pseudomonadati</taxon>
        <taxon>Deferribacterota</taxon>
        <taxon>Deferribacteres</taxon>
        <taxon>Deferribacterales</taxon>
        <taxon>Geovibrionaceae</taxon>
        <taxon>Seleniivibrio</taxon>
    </lineage>
</organism>
<keyword evidence="5 10" id="KW-0489">Methyltransferase</keyword>
<dbReference type="GO" id="GO:0005737">
    <property type="term" value="C:cytoplasm"/>
    <property type="evidence" value="ECO:0007669"/>
    <property type="project" value="UniProtKB-SubCell"/>
</dbReference>
<dbReference type="InterPro" id="IPR029028">
    <property type="entry name" value="Alpha/beta_knot_MTases"/>
</dbReference>
<evidence type="ECO:0000259" key="11">
    <source>
        <dbReference type="Pfam" id="PF04452"/>
    </source>
</evidence>
<evidence type="ECO:0000256" key="7">
    <source>
        <dbReference type="ARBA" id="ARBA00022691"/>
    </source>
</evidence>
<dbReference type="Gene3D" id="3.40.1280.10">
    <property type="match status" value="1"/>
</dbReference>
<evidence type="ECO:0000313" key="13">
    <source>
        <dbReference type="Proteomes" id="UP000294614"/>
    </source>
</evidence>
<keyword evidence="13" id="KW-1185">Reference proteome</keyword>
<evidence type="ECO:0000256" key="5">
    <source>
        <dbReference type="ARBA" id="ARBA00022603"/>
    </source>
</evidence>
<reference evidence="12 13" key="1">
    <citation type="submission" date="2019-03" db="EMBL/GenBank/DDBJ databases">
        <title>Genomic Encyclopedia of Type Strains, Phase IV (KMG-IV): sequencing the most valuable type-strain genomes for metagenomic binning, comparative biology and taxonomic classification.</title>
        <authorList>
            <person name="Goeker M."/>
        </authorList>
    </citation>
    <scope>NUCLEOTIDE SEQUENCE [LARGE SCALE GENOMIC DNA]</scope>
    <source>
        <strain evidence="12 13">DSM 24984</strain>
    </source>
</reference>
<evidence type="ECO:0000256" key="6">
    <source>
        <dbReference type="ARBA" id="ARBA00022679"/>
    </source>
</evidence>
<dbReference type="Pfam" id="PF04452">
    <property type="entry name" value="Methyltrans_RNA"/>
    <property type="match status" value="1"/>
</dbReference>
<comment type="subcellular location">
    <subcellularLocation>
        <location evidence="1 10">Cytoplasm</location>
    </subcellularLocation>
</comment>
<comment type="function">
    <text evidence="8 10">Specifically methylates the N3 position of the uracil ring of uridine 1498 (m3U1498) in 16S rRNA. Acts on the fully assembled 30S ribosomal subunit.</text>
</comment>
<dbReference type="GO" id="GO:0070042">
    <property type="term" value="F:rRNA (uridine-N3-)-methyltransferase activity"/>
    <property type="evidence" value="ECO:0007669"/>
    <property type="project" value="TreeGrafter"/>
</dbReference>
<dbReference type="PIRSF" id="PIRSF015601">
    <property type="entry name" value="MTase_slr0722"/>
    <property type="match status" value="1"/>
</dbReference>
<keyword evidence="3 10" id="KW-0963">Cytoplasm</keyword>
<dbReference type="EMBL" id="SMGG01000003">
    <property type="protein sequence ID" value="TCK62487.1"/>
    <property type="molecule type" value="Genomic_DNA"/>
</dbReference>
<dbReference type="SUPFAM" id="SSF75217">
    <property type="entry name" value="alpha/beta knot"/>
    <property type="match status" value="1"/>
</dbReference>
<dbReference type="CDD" id="cd18084">
    <property type="entry name" value="RsmE-like"/>
    <property type="match status" value="1"/>
</dbReference>
<dbReference type="AlphaFoldDB" id="A0A4R1KED2"/>
<dbReference type="EC" id="2.1.1.193" evidence="10"/>
<evidence type="ECO:0000256" key="10">
    <source>
        <dbReference type="PIRNR" id="PIRNR015601"/>
    </source>
</evidence>
<dbReference type="RefSeq" id="WP_132872585.1">
    <property type="nucleotide sequence ID" value="NZ_SMGG01000003.1"/>
</dbReference>
<evidence type="ECO:0000256" key="8">
    <source>
        <dbReference type="ARBA" id="ARBA00025699"/>
    </source>
</evidence>
<name>A0A4R1KED2_9BACT</name>
<evidence type="ECO:0000256" key="9">
    <source>
        <dbReference type="ARBA" id="ARBA00047944"/>
    </source>
</evidence>
<evidence type="ECO:0000256" key="2">
    <source>
        <dbReference type="ARBA" id="ARBA00005528"/>
    </source>
</evidence>
<comment type="catalytic activity">
    <reaction evidence="9 10">
        <text>uridine(1498) in 16S rRNA + S-adenosyl-L-methionine = N(3)-methyluridine(1498) in 16S rRNA + S-adenosyl-L-homocysteine + H(+)</text>
        <dbReference type="Rhea" id="RHEA:42920"/>
        <dbReference type="Rhea" id="RHEA-COMP:10283"/>
        <dbReference type="Rhea" id="RHEA-COMP:10284"/>
        <dbReference type="ChEBI" id="CHEBI:15378"/>
        <dbReference type="ChEBI" id="CHEBI:57856"/>
        <dbReference type="ChEBI" id="CHEBI:59789"/>
        <dbReference type="ChEBI" id="CHEBI:65315"/>
        <dbReference type="ChEBI" id="CHEBI:74502"/>
        <dbReference type="EC" id="2.1.1.193"/>
    </reaction>
</comment>
<evidence type="ECO:0000256" key="1">
    <source>
        <dbReference type="ARBA" id="ARBA00004496"/>
    </source>
</evidence>
<evidence type="ECO:0000313" key="12">
    <source>
        <dbReference type="EMBL" id="TCK62487.1"/>
    </source>
</evidence>
<keyword evidence="4 10" id="KW-0698">rRNA processing</keyword>
<sequence>MNIILIRPEEISGGTAVLSDTRHTHIKNVLKASEGDSLKAGILGGGLGTAEILNITDTCITLRPDCNAQAPAPLPVTVILALPRPKVFRRVLFGLACAGIKDIHIINSWRVDKSYWESPYLERDKIDEHLFDALQQSKDTILPKVTLHRFFMEFAGEVLEKTEIPNRFIAHPAGSFRKEFPKPMCLAVGCEGGFIQKELDTFERYGFQQFSAGERILTTEYAVPYILGMIT</sequence>
<evidence type="ECO:0000256" key="4">
    <source>
        <dbReference type="ARBA" id="ARBA00022552"/>
    </source>
</evidence>
<dbReference type="InterPro" id="IPR046886">
    <property type="entry name" value="RsmE_MTase_dom"/>
</dbReference>
<dbReference type="Proteomes" id="UP000294614">
    <property type="component" value="Unassembled WGS sequence"/>
</dbReference>
<proteinExistence type="inferred from homology"/>
<dbReference type="OrthoDB" id="9815641at2"/>
<evidence type="ECO:0000256" key="3">
    <source>
        <dbReference type="ARBA" id="ARBA00022490"/>
    </source>
</evidence>
<dbReference type="PANTHER" id="PTHR30027:SF3">
    <property type="entry name" value="16S RRNA (URACIL(1498)-N(3))-METHYLTRANSFERASE"/>
    <property type="match status" value="1"/>
</dbReference>
<comment type="caution">
    <text evidence="12">The sequence shown here is derived from an EMBL/GenBank/DDBJ whole genome shotgun (WGS) entry which is preliminary data.</text>
</comment>
<protein>
    <recommendedName>
        <fullName evidence="10">Ribosomal RNA small subunit methyltransferase E</fullName>
        <ecNumber evidence="10">2.1.1.193</ecNumber>
    </recommendedName>
</protein>
<comment type="similarity">
    <text evidence="2 10">Belongs to the RNA methyltransferase RsmE family.</text>
</comment>
<feature type="domain" description="Ribosomal RNA small subunit methyltransferase E methyltransferase" evidence="11">
    <location>
        <begin position="71"/>
        <end position="230"/>
    </location>
</feature>
<dbReference type="NCBIfam" id="TIGR00046">
    <property type="entry name" value="RsmE family RNA methyltransferase"/>
    <property type="match status" value="1"/>
</dbReference>
<dbReference type="PANTHER" id="PTHR30027">
    <property type="entry name" value="RIBOSOMAL RNA SMALL SUBUNIT METHYLTRANSFERASE E"/>
    <property type="match status" value="1"/>
</dbReference>
<keyword evidence="6 10" id="KW-0808">Transferase</keyword>
<dbReference type="GO" id="GO:0070475">
    <property type="term" value="P:rRNA base methylation"/>
    <property type="evidence" value="ECO:0007669"/>
    <property type="project" value="TreeGrafter"/>
</dbReference>
<accession>A0A4R1KED2</accession>